<gene>
    <name evidence="2" type="ORF">ACFO0B_31035</name>
</gene>
<name>A0ABV8E2N9_9NOCA</name>
<comment type="caution">
    <text evidence="2">The sequence shown here is derived from an EMBL/GenBank/DDBJ whole genome shotgun (WGS) entry which is preliminary data.</text>
</comment>
<dbReference type="Pfam" id="PF01904">
    <property type="entry name" value="DUF72"/>
    <property type="match status" value="1"/>
</dbReference>
<reference evidence="3" key="1">
    <citation type="journal article" date="2019" name="Int. J. Syst. Evol. Microbiol.">
        <title>The Global Catalogue of Microorganisms (GCM) 10K type strain sequencing project: providing services to taxonomists for standard genome sequencing and annotation.</title>
        <authorList>
            <consortium name="The Broad Institute Genomics Platform"/>
            <consortium name="The Broad Institute Genome Sequencing Center for Infectious Disease"/>
            <person name="Wu L."/>
            <person name="Ma J."/>
        </authorList>
    </citation>
    <scope>NUCLEOTIDE SEQUENCE [LARGE SCALE GENOMIC DNA]</scope>
    <source>
        <strain evidence="3">CGMCC 4.7330</strain>
    </source>
</reference>
<organism evidence="2 3">
    <name type="scientific">Nocardia jiangsuensis</name>
    <dbReference type="NCBI Taxonomy" id="1691563"/>
    <lineage>
        <taxon>Bacteria</taxon>
        <taxon>Bacillati</taxon>
        <taxon>Actinomycetota</taxon>
        <taxon>Actinomycetes</taxon>
        <taxon>Mycobacteriales</taxon>
        <taxon>Nocardiaceae</taxon>
        <taxon>Nocardia</taxon>
    </lineage>
</organism>
<dbReference type="PANTHER" id="PTHR30348">
    <property type="entry name" value="UNCHARACTERIZED PROTEIN YECE"/>
    <property type="match status" value="1"/>
</dbReference>
<keyword evidence="3" id="KW-1185">Reference proteome</keyword>
<proteinExistence type="predicted"/>
<dbReference type="Proteomes" id="UP001595696">
    <property type="component" value="Unassembled WGS sequence"/>
</dbReference>
<feature type="region of interest" description="Disordered" evidence="1">
    <location>
        <begin position="176"/>
        <end position="197"/>
    </location>
</feature>
<sequence>MRLHVGCAMWSHGSWFERQPPAAERLRRYAEHCTAVEGNTTFYATPARRTAESWAAQLSPDFRFYAKLPRPVTHEHRLGGGAAELAAFLDAMEPLGPSLHALWVQLPPTFGPNDLGALAAFLPALPAGPGIAVEVRHPAFFEDVEQARRLVRVLSAAGAEWVTFDTTTLYAAPPRTPAEHEAWGKKPRLPRRTPALGPHPVVRYHGRDDAEATIAGWAPWLETVAGWLHEGRSPTVFVHTPDNGDALGLARRFHAEVRALVPELEPLPEPEPAHAPTLF</sequence>
<dbReference type="PANTHER" id="PTHR30348:SF9">
    <property type="entry name" value="UPF0759 PROTEIN YECE"/>
    <property type="match status" value="1"/>
</dbReference>
<dbReference type="Gene3D" id="3.20.20.410">
    <property type="entry name" value="Protein of unknown function UPF0759"/>
    <property type="match status" value="1"/>
</dbReference>
<accession>A0ABV8E2N9</accession>
<evidence type="ECO:0000313" key="3">
    <source>
        <dbReference type="Proteomes" id="UP001595696"/>
    </source>
</evidence>
<protein>
    <submittedName>
        <fullName evidence="2">DUF72 domain-containing protein</fullName>
    </submittedName>
</protein>
<dbReference type="SUPFAM" id="SSF117396">
    <property type="entry name" value="TM1631-like"/>
    <property type="match status" value="1"/>
</dbReference>
<evidence type="ECO:0000313" key="2">
    <source>
        <dbReference type="EMBL" id="MFC3966440.1"/>
    </source>
</evidence>
<evidence type="ECO:0000256" key="1">
    <source>
        <dbReference type="SAM" id="MobiDB-lite"/>
    </source>
</evidence>
<dbReference type="EMBL" id="JBHSAX010000033">
    <property type="protein sequence ID" value="MFC3966440.1"/>
    <property type="molecule type" value="Genomic_DNA"/>
</dbReference>
<dbReference type="RefSeq" id="WP_378617134.1">
    <property type="nucleotide sequence ID" value="NZ_JBHSAX010000033.1"/>
</dbReference>
<dbReference type="InterPro" id="IPR036520">
    <property type="entry name" value="UPF0759_sf"/>
</dbReference>
<dbReference type="InterPro" id="IPR002763">
    <property type="entry name" value="DUF72"/>
</dbReference>